<dbReference type="Proteomes" id="UP001185779">
    <property type="component" value="Unassembled WGS sequence"/>
</dbReference>
<organism evidence="3 5">
    <name type="scientific">Gordonia amicalis</name>
    <dbReference type="NCBI Taxonomy" id="89053"/>
    <lineage>
        <taxon>Bacteria</taxon>
        <taxon>Bacillati</taxon>
        <taxon>Actinomycetota</taxon>
        <taxon>Actinomycetes</taxon>
        <taxon>Mycobacteriales</taxon>
        <taxon>Gordoniaceae</taxon>
        <taxon>Gordonia</taxon>
    </lineage>
</organism>
<feature type="domain" description="AraC effector-binding" evidence="1">
    <location>
        <begin position="4"/>
        <end position="151"/>
    </location>
</feature>
<dbReference type="AlphaFoldDB" id="A0AAE4R4Y9"/>
<evidence type="ECO:0000313" key="5">
    <source>
        <dbReference type="Proteomes" id="UP001185922"/>
    </source>
</evidence>
<dbReference type="RefSeq" id="WP_024497535.1">
    <property type="nucleotide sequence ID" value="NZ_CP091855.1"/>
</dbReference>
<dbReference type="SMART" id="SM00871">
    <property type="entry name" value="AraC_E_bind"/>
    <property type="match status" value="1"/>
</dbReference>
<dbReference type="InterPro" id="IPR029442">
    <property type="entry name" value="GyrI-like"/>
</dbReference>
<evidence type="ECO:0000313" key="3">
    <source>
        <dbReference type="EMBL" id="MDV6313124.1"/>
    </source>
</evidence>
<accession>A0AAE4R4Y9</accession>
<protein>
    <submittedName>
        <fullName evidence="3">GyrI-like domain-containing protein</fullName>
    </submittedName>
</protein>
<dbReference type="Gene3D" id="3.20.80.10">
    <property type="entry name" value="Regulatory factor, effector binding domain"/>
    <property type="match status" value="1"/>
</dbReference>
<sequence length="163" mass="17749">MQDYEVHEESRIAQVTAVVRSTLAVEEIGPWLKKSYGDIDRVLSERQAGPTGPPFARYRMLGGGRFEIEAGFPTTSPIDPVGDVGPSELPGGQVAVTVHVGPYDAMEPAYKALETWVNEHGGKVGDPWEVYFSDPSTDPAGWRTEIVQPFRPAEPELPAGDGR</sequence>
<comment type="caution">
    <text evidence="3">The sequence shown here is derived from an EMBL/GenBank/DDBJ whole genome shotgun (WGS) entry which is preliminary data.</text>
</comment>
<dbReference type="GeneID" id="77172621"/>
<dbReference type="InterPro" id="IPR011256">
    <property type="entry name" value="Reg_factor_effector_dom_sf"/>
</dbReference>
<dbReference type="SUPFAM" id="SSF55136">
    <property type="entry name" value="Probable bacterial effector-binding domain"/>
    <property type="match status" value="1"/>
</dbReference>
<dbReference type="InterPro" id="IPR010499">
    <property type="entry name" value="AraC_E-bd"/>
</dbReference>
<evidence type="ECO:0000259" key="1">
    <source>
        <dbReference type="SMART" id="SM00871"/>
    </source>
</evidence>
<reference evidence="3 4" key="1">
    <citation type="submission" date="2023-10" db="EMBL/GenBank/DDBJ databases">
        <title>Development of a sustainable strategy for remediation of hydrocarbon-contaminated territories based on the waste exchange concept.</title>
        <authorList>
            <person name="Krivoruchko A."/>
        </authorList>
    </citation>
    <scope>NUCLEOTIDE SEQUENCE</scope>
    <source>
        <strain evidence="2 4">IEGM 1266</strain>
        <strain evidence="3">IEGM 1279</strain>
    </source>
</reference>
<dbReference type="Pfam" id="PF06445">
    <property type="entry name" value="GyrI-like"/>
    <property type="match status" value="1"/>
</dbReference>
<dbReference type="EMBL" id="JAWLKI010000013">
    <property type="protein sequence ID" value="MDV6308224.1"/>
    <property type="molecule type" value="Genomic_DNA"/>
</dbReference>
<evidence type="ECO:0000313" key="2">
    <source>
        <dbReference type="EMBL" id="MDV6308224.1"/>
    </source>
</evidence>
<dbReference type="EMBL" id="JAWLKH010000015">
    <property type="protein sequence ID" value="MDV6313124.1"/>
    <property type="molecule type" value="Genomic_DNA"/>
</dbReference>
<gene>
    <name evidence="2" type="ORF">R3P94_13005</name>
    <name evidence="3" type="ORF">R3Q15_14690</name>
</gene>
<name>A0AAE4R4Y9_9ACTN</name>
<proteinExistence type="predicted"/>
<evidence type="ECO:0000313" key="4">
    <source>
        <dbReference type="Proteomes" id="UP001185779"/>
    </source>
</evidence>
<keyword evidence="4" id="KW-1185">Reference proteome</keyword>
<dbReference type="Proteomes" id="UP001185922">
    <property type="component" value="Unassembled WGS sequence"/>
</dbReference>